<protein>
    <submittedName>
        <fullName evidence="1">Uncharacterized protein</fullName>
    </submittedName>
</protein>
<keyword evidence="2" id="KW-1185">Reference proteome</keyword>
<dbReference type="AlphaFoldDB" id="A0A369A0K2"/>
<sequence length="222" mass="24633">MLRYSTIGTGRQVGSPCVVRSVALRFLHMPSPAVRSSLLSVWHPCSTRRAARNLRSYLSPVAWSLSAIRSVTLHSLQPLPSRFSRRRFFLPYALIQPTGTPTGNKMDILGKPTKNTTKRKAKLGLHWLGPSMSSPSGFGKKISTLPGSIFLPKTLTVRPCRQWSSFLFFLFFSLWKCLLGGNEADFFLSNEIAVRTEKASVPCGAFSDEKKKISGVFIILVA</sequence>
<accession>A0A369A0K2</accession>
<dbReference type="Proteomes" id="UP000253517">
    <property type="component" value="Unassembled WGS sequence"/>
</dbReference>
<evidence type="ECO:0000313" key="1">
    <source>
        <dbReference type="EMBL" id="RCX01004.1"/>
    </source>
</evidence>
<dbReference type="EMBL" id="QPJS01000010">
    <property type="protein sequence ID" value="RCX01004.1"/>
    <property type="molecule type" value="Genomic_DNA"/>
</dbReference>
<proteinExistence type="predicted"/>
<name>A0A369A0K2_9FLAO</name>
<evidence type="ECO:0000313" key="2">
    <source>
        <dbReference type="Proteomes" id="UP000253517"/>
    </source>
</evidence>
<organism evidence="1 2">
    <name type="scientific">Schleiferia thermophila</name>
    <dbReference type="NCBI Taxonomy" id="884107"/>
    <lineage>
        <taxon>Bacteria</taxon>
        <taxon>Pseudomonadati</taxon>
        <taxon>Bacteroidota</taxon>
        <taxon>Flavobacteriia</taxon>
        <taxon>Flavobacteriales</taxon>
        <taxon>Schleiferiaceae</taxon>
        <taxon>Schleiferia</taxon>
    </lineage>
</organism>
<reference evidence="1 2" key="1">
    <citation type="submission" date="2018-07" db="EMBL/GenBank/DDBJ databases">
        <title>Genomic Encyclopedia of Type Strains, Phase IV (KMG-IV): sequencing the most valuable type-strain genomes for metagenomic binning, comparative biology and taxonomic classification.</title>
        <authorList>
            <person name="Goeker M."/>
        </authorList>
    </citation>
    <scope>NUCLEOTIDE SEQUENCE [LARGE SCALE GENOMIC DNA]</scope>
    <source>
        <strain evidence="1 2">DSM 21410</strain>
    </source>
</reference>
<gene>
    <name evidence="1" type="ORF">DES35_1106</name>
</gene>
<comment type="caution">
    <text evidence="1">The sequence shown here is derived from an EMBL/GenBank/DDBJ whole genome shotgun (WGS) entry which is preliminary data.</text>
</comment>